<dbReference type="SUPFAM" id="SSF52540">
    <property type="entry name" value="P-loop containing nucleoside triphosphate hydrolases"/>
    <property type="match status" value="1"/>
</dbReference>
<dbReference type="FunFam" id="3.40.50.300:FF:000673">
    <property type="entry name" value="Origin recognition complex subunit 5"/>
    <property type="match status" value="1"/>
</dbReference>
<dbReference type="OMA" id="QLRRWHG"/>
<dbReference type="InterPro" id="IPR041664">
    <property type="entry name" value="AAA_16"/>
</dbReference>
<protein>
    <recommendedName>
        <fullName evidence="7">Origin recognition complex subunit 5</fullName>
    </recommendedName>
</protein>
<feature type="domain" description="Origin recognition complex subunit 5 C-terminal" evidence="9">
    <location>
        <begin position="338"/>
        <end position="466"/>
    </location>
</feature>
<evidence type="ECO:0000313" key="12">
    <source>
        <dbReference type="Proteomes" id="UP000887568"/>
    </source>
</evidence>
<keyword evidence="5" id="KW-0067">ATP-binding</keyword>
<comment type="subcellular location">
    <subcellularLocation>
        <location evidence="1">Nucleus</location>
    </subcellularLocation>
</comment>
<organism evidence="11 12">
    <name type="scientific">Patiria miniata</name>
    <name type="common">Bat star</name>
    <name type="synonym">Asterina miniata</name>
    <dbReference type="NCBI Taxonomy" id="46514"/>
    <lineage>
        <taxon>Eukaryota</taxon>
        <taxon>Metazoa</taxon>
        <taxon>Echinodermata</taxon>
        <taxon>Eleutherozoa</taxon>
        <taxon>Asterozoa</taxon>
        <taxon>Asteroidea</taxon>
        <taxon>Valvatacea</taxon>
        <taxon>Valvatida</taxon>
        <taxon>Asterinidae</taxon>
        <taxon>Patiria</taxon>
    </lineage>
</organism>
<dbReference type="Pfam" id="PF13191">
    <property type="entry name" value="AAA_16"/>
    <property type="match status" value="1"/>
</dbReference>
<dbReference type="GO" id="GO:0005524">
    <property type="term" value="F:ATP binding"/>
    <property type="evidence" value="ECO:0007669"/>
    <property type="project" value="UniProtKB-KW"/>
</dbReference>
<evidence type="ECO:0000256" key="5">
    <source>
        <dbReference type="ARBA" id="ARBA00022840"/>
    </source>
</evidence>
<feature type="domain" description="ORC5 lid" evidence="10">
    <location>
        <begin position="237"/>
        <end position="304"/>
    </location>
</feature>
<dbReference type="EnsemblMetazoa" id="XM_038212978.1">
    <property type="protein sequence ID" value="XP_038068906.1"/>
    <property type="gene ID" value="LOC119738211"/>
</dbReference>
<dbReference type="PANTHER" id="PTHR12705">
    <property type="entry name" value="ORIGIN RECOGNITION COMPLEX SUBUNIT 5"/>
    <property type="match status" value="1"/>
</dbReference>
<dbReference type="InterPro" id="IPR048866">
    <property type="entry name" value="ORC5_lid"/>
</dbReference>
<dbReference type="InterPro" id="IPR020796">
    <property type="entry name" value="ORC5"/>
</dbReference>
<evidence type="ECO:0000259" key="10">
    <source>
        <dbReference type="Pfam" id="PF21639"/>
    </source>
</evidence>
<dbReference type="Gene3D" id="3.40.50.300">
    <property type="entry name" value="P-loop containing nucleotide triphosphate hydrolases"/>
    <property type="match status" value="1"/>
</dbReference>
<evidence type="ECO:0000313" key="11">
    <source>
        <dbReference type="EnsemblMetazoa" id="XP_038068906.1"/>
    </source>
</evidence>
<evidence type="ECO:0000256" key="6">
    <source>
        <dbReference type="ARBA" id="ARBA00023242"/>
    </source>
</evidence>
<keyword evidence="12" id="KW-1185">Reference proteome</keyword>
<dbReference type="Pfam" id="PF21639">
    <property type="entry name" value="ORC5_lid"/>
    <property type="match status" value="1"/>
</dbReference>
<dbReference type="InterPro" id="IPR047088">
    <property type="entry name" value="ORC5_C"/>
</dbReference>
<feature type="domain" description="Orc1-like AAA ATPase" evidence="8">
    <location>
        <begin position="38"/>
        <end position="185"/>
    </location>
</feature>
<reference evidence="11" key="1">
    <citation type="submission" date="2022-11" db="UniProtKB">
        <authorList>
            <consortium name="EnsemblMetazoa"/>
        </authorList>
    </citation>
    <scope>IDENTIFICATION</scope>
</reference>
<keyword evidence="3" id="KW-0235">DNA replication</keyword>
<evidence type="ECO:0000256" key="7">
    <source>
        <dbReference type="ARBA" id="ARBA00069657"/>
    </source>
</evidence>
<evidence type="ECO:0000259" key="8">
    <source>
        <dbReference type="Pfam" id="PF13191"/>
    </source>
</evidence>
<accession>A0A914B069</accession>
<sequence length="471" mass="54046">MTRQFPQKCNDIATRAEEFKMEDVSLVASDTEDVTSRILCREKQMAMLYSLMGEPSQPTCPSVFIYGHGATGKTLVVSTLLKAASLPHAFVNCIECQTSRQLLDSILDQVANHKPHPENNYSSLNRCENMNTFVRLLKKTIEERGIENQTVYIVLDKAERLRNMDGNLLPAFLNLSQLSGCNVCVFLLSQIVWEKFLFGFGSNHFEPFIIHFPDYTKSELLEIIASDCPKGYSAEFYSSYVNLLMSIFYMVCRDLNEIRHLAQLNFPKYVEPITKGEASEKDSHKLWRHIEPHLKKALQTVYLREVTSEQWEKYQRDEISQTGQSSILPSSSRTQIELPFYSKYLLIAAYLASYNPARYDRRFFSKNSGKVKKSAVNRKKETSHQLLGPRAFPLDRLMAIFYSIVDSRVAPTANIFSQISSLVTLQLLAQVGHEDQLDTPKYKCTVSLEFIRSIARTVSFDVIRYLYDFVK</sequence>
<dbReference type="GO" id="GO:0006270">
    <property type="term" value="P:DNA replication initiation"/>
    <property type="evidence" value="ECO:0007669"/>
    <property type="project" value="TreeGrafter"/>
</dbReference>
<name>A0A914B069_PATMI</name>
<evidence type="ECO:0000256" key="1">
    <source>
        <dbReference type="ARBA" id="ARBA00004123"/>
    </source>
</evidence>
<dbReference type="PANTHER" id="PTHR12705:SF0">
    <property type="entry name" value="ORIGIN RECOGNITION COMPLEX SUBUNIT 5"/>
    <property type="match status" value="1"/>
</dbReference>
<dbReference type="GO" id="GO:0005664">
    <property type="term" value="C:nuclear origin of replication recognition complex"/>
    <property type="evidence" value="ECO:0007669"/>
    <property type="project" value="TreeGrafter"/>
</dbReference>
<dbReference type="OrthoDB" id="365981at2759"/>
<dbReference type="AlphaFoldDB" id="A0A914B069"/>
<evidence type="ECO:0000256" key="3">
    <source>
        <dbReference type="ARBA" id="ARBA00022705"/>
    </source>
</evidence>
<dbReference type="GO" id="GO:0003688">
    <property type="term" value="F:DNA replication origin binding"/>
    <property type="evidence" value="ECO:0007669"/>
    <property type="project" value="TreeGrafter"/>
</dbReference>
<evidence type="ECO:0000256" key="2">
    <source>
        <dbReference type="ARBA" id="ARBA00006269"/>
    </source>
</evidence>
<dbReference type="Proteomes" id="UP000887568">
    <property type="component" value="Unplaced"/>
</dbReference>
<comment type="similarity">
    <text evidence="2">Belongs to the ORC5 family.</text>
</comment>
<evidence type="ECO:0000259" key="9">
    <source>
        <dbReference type="Pfam" id="PF14630"/>
    </source>
</evidence>
<evidence type="ECO:0000256" key="4">
    <source>
        <dbReference type="ARBA" id="ARBA00022741"/>
    </source>
</evidence>
<dbReference type="InterPro" id="IPR027417">
    <property type="entry name" value="P-loop_NTPase"/>
</dbReference>
<keyword evidence="4" id="KW-0547">Nucleotide-binding</keyword>
<dbReference type="RefSeq" id="XP_038068906.1">
    <property type="nucleotide sequence ID" value="XM_038212978.1"/>
</dbReference>
<dbReference type="Pfam" id="PF14630">
    <property type="entry name" value="ORC5_C"/>
    <property type="match status" value="1"/>
</dbReference>
<proteinExistence type="inferred from homology"/>
<dbReference type="GeneID" id="119738211"/>
<keyword evidence="6" id="KW-0539">Nucleus</keyword>